<feature type="transmembrane region" description="Helical" evidence="7">
    <location>
        <begin position="265"/>
        <end position="287"/>
    </location>
</feature>
<dbReference type="RefSeq" id="WP_244709695.1">
    <property type="nucleotide sequence ID" value="NZ_CP095073.1"/>
</dbReference>
<feature type="transmembrane region" description="Helical" evidence="7">
    <location>
        <begin position="149"/>
        <end position="168"/>
    </location>
</feature>
<feature type="transmembrane region" description="Helical" evidence="7">
    <location>
        <begin position="74"/>
        <end position="95"/>
    </location>
</feature>
<evidence type="ECO:0000256" key="4">
    <source>
        <dbReference type="ARBA" id="ARBA00022692"/>
    </source>
</evidence>
<keyword evidence="10" id="KW-1185">Reference proteome</keyword>
<evidence type="ECO:0000256" key="7">
    <source>
        <dbReference type="RuleBase" id="RU363032"/>
    </source>
</evidence>
<keyword evidence="4 7" id="KW-0812">Transmembrane</keyword>
<evidence type="ECO:0000256" key="2">
    <source>
        <dbReference type="ARBA" id="ARBA00022448"/>
    </source>
</evidence>
<feature type="domain" description="ABC transmembrane type-1" evidence="8">
    <location>
        <begin position="70"/>
        <end position="287"/>
    </location>
</feature>
<dbReference type="PROSITE" id="PS50928">
    <property type="entry name" value="ABC_TM1"/>
    <property type="match status" value="1"/>
</dbReference>
<accession>A0ABY4EJ26</accession>
<dbReference type="EMBL" id="CP095073">
    <property type="protein sequence ID" value="UOQ44052.1"/>
    <property type="molecule type" value="Genomic_DNA"/>
</dbReference>
<keyword evidence="2 7" id="KW-0813">Transport</keyword>
<name>A0ABY4EJ26_9BACI</name>
<feature type="transmembrane region" description="Helical" evidence="7">
    <location>
        <begin position="12"/>
        <end position="31"/>
    </location>
</feature>
<dbReference type="Gene3D" id="1.10.3720.10">
    <property type="entry name" value="MetI-like"/>
    <property type="match status" value="1"/>
</dbReference>
<comment type="subcellular location">
    <subcellularLocation>
        <location evidence="1 7">Cell membrane</location>
        <topology evidence="1 7">Multi-pass membrane protein</topology>
    </subcellularLocation>
</comment>
<proteinExistence type="inferred from homology"/>
<evidence type="ECO:0000256" key="6">
    <source>
        <dbReference type="ARBA" id="ARBA00023136"/>
    </source>
</evidence>
<evidence type="ECO:0000256" key="3">
    <source>
        <dbReference type="ARBA" id="ARBA00022475"/>
    </source>
</evidence>
<keyword evidence="5 7" id="KW-1133">Transmembrane helix</keyword>
<dbReference type="InterPro" id="IPR035906">
    <property type="entry name" value="MetI-like_sf"/>
</dbReference>
<organism evidence="9 10">
    <name type="scientific">Halobacillus salinarum</name>
    <dbReference type="NCBI Taxonomy" id="2932257"/>
    <lineage>
        <taxon>Bacteria</taxon>
        <taxon>Bacillati</taxon>
        <taxon>Bacillota</taxon>
        <taxon>Bacilli</taxon>
        <taxon>Bacillales</taxon>
        <taxon>Bacillaceae</taxon>
        <taxon>Halobacillus</taxon>
    </lineage>
</organism>
<protein>
    <submittedName>
        <fullName evidence="9">Sugar ABC transporter permease</fullName>
    </submittedName>
</protein>
<gene>
    <name evidence="9" type="ORF">MUN89_19650</name>
</gene>
<evidence type="ECO:0000256" key="1">
    <source>
        <dbReference type="ARBA" id="ARBA00004651"/>
    </source>
</evidence>
<evidence type="ECO:0000313" key="10">
    <source>
        <dbReference type="Proteomes" id="UP000831787"/>
    </source>
</evidence>
<feature type="transmembrane region" description="Helical" evidence="7">
    <location>
        <begin position="107"/>
        <end position="129"/>
    </location>
</feature>
<comment type="similarity">
    <text evidence="7">Belongs to the binding-protein-dependent transport system permease family.</text>
</comment>
<keyword evidence="3" id="KW-1003">Cell membrane</keyword>
<dbReference type="PANTHER" id="PTHR43005:SF1">
    <property type="entry name" value="SPERMIDINE_PUTRESCINE TRANSPORT SYSTEM PERMEASE PROTEIN"/>
    <property type="match status" value="1"/>
</dbReference>
<dbReference type="InterPro" id="IPR000515">
    <property type="entry name" value="MetI-like"/>
</dbReference>
<evidence type="ECO:0000256" key="5">
    <source>
        <dbReference type="ARBA" id="ARBA00022989"/>
    </source>
</evidence>
<feature type="transmembrane region" description="Helical" evidence="7">
    <location>
        <begin position="215"/>
        <end position="237"/>
    </location>
</feature>
<keyword evidence="6 7" id="KW-0472">Membrane</keyword>
<reference evidence="9 10" key="1">
    <citation type="submission" date="2022-04" db="EMBL/GenBank/DDBJ databases">
        <title>Halobacillus sp. isolated from saltern.</title>
        <authorList>
            <person name="Won M."/>
            <person name="Lee C.-M."/>
            <person name="Woen H.-Y."/>
            <person name="Kwon S.-W."/>
        </authorList>
    </citation>
    <scope>NUCLEOTIDE SEQUENCE [LARGE SCALE GENOMIC DNA]</scope>
    <source>
        <strain evidence="9 10">SSBR10-3</strain>
    </source>
</reference>
<dbReference type="PANTHER" id="PTHR43005">
    <property type="entry name" value="BLR7065 PROTEIN"/>
    <property type="match status" value="1"/>
</dbReference>
<dbReference type="CDD" id="cd06261">
    <property type="entry name" value="TM_PBP2"/>
    <property type="match status" value="1"/>
</dbReference>
<evidence type="ECO:0000259" key="8">
    <source>
        <dbReference type="PROSITE" id="PS50928"/>
    </source>
</evidence>
<sequence length="302" mass="34241">MKREQKKKLQAYWFVLPALVFFLLLIAYPLVKVLVDSFQYKTLLNPGQSAFAGFANYLNVIKGEYFSTALWNTVIWTFLSVAGEYVLGITSALALNQNVKGRGFFRGVIVIPWVVPIVVAGMTWQWMLAPDYGIINNWLVNIGILDEPYYWLGETDTALLTVTFVNIWRSFPFYTISLLAALQSVPKELIEAAVIDGAGIRTRFFKIILPQLKSVSLVLIFIHIIWTAVNFEFIWIMTEGGPLHASETLPIQIYRLAMKEFNVGAASSLASIMLVMMIIGFGAYFLITTLKRRNIKKRSEMT</sequence>
<dbReference type="Proteomes" id="UP000831787">
    <property type="component" value="Chromosome"/>
</dbReference>
<dbReference type="Pfam" id="PF00528">
    <property type="entry name" value="BPD_transp_1"/>
    <property type="match status" value="1"/>
</dbReference>
<evidence type="ECO:0000313" key="9">
    <source>
        <dbReference type="EMBL" id="UOQ44052.1"/>
    </source>
</evidence>
<dbReference type="SUPFAM" id="SSF161098">
    <property type="entry name" value="MetI-like"/>
    <property type="match status" value="1"/>
</dbReference>